<keyword evidence="2" id="KW-1185">Reference proteome</keyword>
<comment type="caution">
    <text evidence="1">The sequence shown here is derived from an EMBL/GenBank/DDBJ whole genome shotgun (WGS) entry which is preliminary data.</text>
</comment>
<sequence length="336" mass="34970">MGEDRGPLSRNATTGAYRELFAAWGLWQGEAAPAVAISLARVLARFEEDRGRFGDVLEPSLSWEKGRASWRRLSYGLPGFRGRAGGGGAEEGADALRMLCGPFGGAVAAQVERVVRAARHPAVVQPIFGLADDGPGALRIKLYLQLHDGAGDAAVALTERLLGARLAGRLPVGAALHLVGLDLGAHGDLTGAKLYLRHARVPLREVAARIGPVPLLEALGEALGEALSTKPRTTAQAGASGGAGGAVLREVLAIHRLEGPDDAGVERPVEIDVAVGDTGLGWPALRALLPVAARGEGSALARLEAAVPLVPRRLSTPVGRDDKVNLYYVLGPEVAR</sequence>
<gene>
    <name evidence="1" type="ORF">CAP_7825</name>
</gene>
<reference evidence="1 2" key="1">
    <citation type="submission" date="2013-05" db="EMBL/GenBank/DDBJ databases">
        <title>Genome assembly of Chondromyces apiculatus DSM 436.</title>
        <authorList>
            <person name="Sharma G."/>
            <person name="Khatri I."/>
            <person name="Kaur C."/>
            <person name="Mayilraj S."/>
            <person name="Subramanian S."/>
        </authorList>
    </citation>
    <scope>NUCLEOTIDE SEQUENCE [LARGE SCALE GENOMIC DNA]</scope>
    <source>
        <strain evidence="1 2">DSM 436</strain>
    </source>
</reference>
<dbReference type="STRING" id="1192034.CAP_7825"/>
<protein>
    <submittedName>
        <fullName evidence="1">Uncharacterized protein</fullName>
    </submittedName>
</protein>
<dbReference type="Proteomes" id="UP000019678">
    <property type="component" value="Unassembled WGS sequence"/>
</dbReference>
<proteinExistence type="predicted"/>
<dbReference type="AlphaFoldDB" id="A0A017SXP0"/>
<evidence type="ECO:0000313" key="1">
    <source>
        <dbReference type="EMBL" id="EYF01759.1"/>
    </source>
</evidence>
<dbReference type="EMBL" id="ASRX01000072">
    <property type="protein sequence ID" value="EYF01759.1"/>
    <property type="molecule type" value="Genomic_DNA"/>
</dbReference>
<organism evidence="1 2">
    <name type="scientific">Chondromyces apiculatus DSM 436</name>
    <dbReference type="NCBI Taxonomy" id="1192034"/>
    <lineage>
        <taxon>Bacteria</taxon>
        <taxon>Pseudomonadati</taxon>
        <taxon>Myxococcota</taxon>
        <taxon>Polyangia</taxon>
        <taxon>Polyangiales</taxon>
        <taxon>Polyangiaceae</taxon>
        <taxon>Chondromyces</taxon>
    </lineage>
</organism>
<name>A0A017SXP0_9BACT</name>
<evidence type="ECO:0000313" key="2">
    <source>
        <dbReference type="Proteomes" id="UP000019678"/>
    </source>
</evidence>
<accession>A0A017SXP0</accession>